<feature type="active site" description="Proton donor" evidence="4">
    <location>
        <position position="125"/>
    </location>
</feature>
<gene>
    <name evidence="4 6" type="primary">purN</name>
    <name evidence="6" type="ORF">GlitD10_0022</name>
</gene>
<comment type="catalytic activity">
    <reaction evidence="4">
        <text>N(1)-(5-phospho-beta-D-ribosyl)glycinamide + (6R)-10-formyltetrahydrofolate = N(2)-formyl-N(1)-(5-phospho-beta-D-ribosyl)glycinamide + (6S)-5,6,7,8-tetrahydrofolate + H(+)</text>
        <dbReference type="Rhea" id="RHEA:15053"/>
        <dbReference type="ChEBI" id="CHEBI:15378"/>
        <dbReference type="ChEBI" id="CHEBI:57453"/>
        <dbReference type="ChEBI" id="CHEBI:143788"/>
        <dbReference type="ChEBI" id="CHEBI:147286"/>
        <dbReference type="ChEBI" id="CHEBI:195366"/>
        <dbReference type="EC" id="2.1.2.2"/>
    </reaction>
</comment>
<feature type="site" description="Raises pKa of active site His" evidence="4">
    <location>
        <position position="161"/>
    </location>
</feature>
<evidence type="ECO:0000256" key="1">
    <source>
        <dbReference type="ARBA" id="ARBA00005054"/>
    </source>
</evidence>
<proteinExistence type="inferred from homology"/>
<dbReference type="InterPro" id="IPR036477">
    <property type="entry name" value="Formyl_transf_N_sf"/>
</dbReference>
<dbReference type="EMBL" id="CP017675">
    <property type="protein sequence ID" value="APB32323.1"/>
    <property type="molecule type" value="Genomic_DNA"/>
</dbReference>
<comment type="pathway">
    <text evidence="1 4">Purine metabolism; IMP biosynthesis via de novo pathway; N(2)-formyl-N(1)-(5-phospho-D-ribosyl)glycinamide from N(1)-(5-phospho-D-ribosyl)glycinamide (10-formyl THF route): step 1/1.</text>
</comment>
<comment type="function">
    <text evidence="4">Catalyzes the transfer of a formyl group from 10-formyltetrahydrofolate to 5-phospho-ribosyl-glycinamide (GAR), producing 5-phospho-ribosyl-N-formylglycinamide (FGAR) and tetrahydrofolate.</text>
</comment>
<dbReference type="GO" id="GO:0004644">
    <property type="term" value="F:phosphoribosylglycinamide formyltransferase activity"/>
    <property type="evidence" value="ECO:0007669"/>
    <property type="project" value="UniProtKB-UniRule"/>
</dbReference>
<organism evidence="6 7">
    <name type="scientific">Gloeomargarita lithophora Alchichica-D10</name>
    <dbReference type="NCBI Taxonomy" id="1188229"/>
    <lineage>
        <taxon>Bacteria</taxon>
        <taxon>Bacillati</taxon>
        <taxon>Cyanobacteriota</taxon>
        <taxon>Cyanophyceae</taxon>
        <taxon>Gloeomargaritales</taxon>
        <taxon>Gloeomargaritaceae</taxon>
        <taxon>Gloeomargarita</taxon>
    </lineage>
</organism>
<protein>
    <recommendedName>
        <fullName evidence="4">Phosphoribosylglycinamide formyltransferase</fullName>
        <ecNumber evidence="4">2.1.2.2</ecNumber>
    </recommendedName>
    <alternativeName>
        <fullName evidence="4">5'-phosphoribosylglycinamide transformylase</fullName>
    </alternativeName>
    <alternativeName>
        <fullName evidence="4">GAR transformylase</fullName>
        <shortName evidence="4">GART</shortName>
    </alternativeName>
</protein>
<dbReference type="HAMAP" id="MF_01930">
    <property type="entry name" value="PurN"/>
    <property type="match status" value="1"/>
</dbReference>
<dbReference type="EC" id="2.1.2.2" evidence="4"/>
<evidence type="ECO:0000259" key="5">
    <source>
        <dbReference type="Pfam" id="PF00551"/>
    </source>
</evidence>
<comment type="caution">
    <text evidence="4">Lacks conserved residue(s) required for the propagation of feature annotation.</text>
</comment>
<dbReference type="PANTHER" id="PTHR43369">
    <property type="entry name" value="PHOSPHORIBOSYLGLYCINAMIDE FORMYLTRANSFERASE"/>
    <property type="match status" value="1"/>
</dbReference>
<evidence type="ECO:0000256" key="2">
    <source>
        <dbReference type="ARBA" id="ARBA00022679"/>
    </source>
</evidence>
<feature type="binding site" evidence="4">
    <location>
        <begin position="28"/>
        <end position="30"/>
    </location>
    <ligand>
        <name>N(1)-(5-phospho-beta-D-ribosyl)glycinamide</name>
        <dbReference type="ChEBI" id="CHEBI:143788"/>
    </ligand>
</feature>
<dbReference type="AlphaFoldDB" id="A0A1J0A8S5"/>
<evidence type="ECO:0000313" key="7">
    <source>
        <dbReference type="Proteomes" id="UP000180235"/>
    </source>
</evidence>
<keyword evidence="2 4" id="KW-0808">Transferase</keyword>
<dbReference type="Proteomes" id="UP000180235">
    <property type="component" value="Chromosome"/>
</dbReference>
<dbReference type="GO" id="GO:0005829">
    <property type="term" value="C:cytosol"/>
    <property type="evidence" value="ECO:0007669"/>
    <property type="project" value="TreeGrafter"/>
</dbReference>
<comment type="similarity">
    <text evidence="4">Belongs to the GART family.</text>
</comment>
<dbReference type="CDD" id="cd08645">
    <property type="entry name" value="FMT_core_GART"/>
    <property type="match status" value="1"/>
</dbReference>
<dbReference type="NCBIfam" id="TIGR00639">
    <property type="entry name" value="PurN"/>
    <property type="match status" value="1"/>
</dbReference>
<accession>A0A1J0A8S5</accession>
<keyword evidence="3 4" id="KW-0658">Purine biosynthesis</keyword>
<dbReference type="SUPFAM" id="SSF53328">
    <property type="entry name" value="Formyltransferase"/>
    <property type="match status" value="1"/>
</dbReference>
<sequence length="206" mass="22234">MEALAVPGHWPDYRGEPLRLGILASGNGSNFTAIVQAIAAQKLPAIVTGVIYNNPGAGVAQRAREAGITSHLLNHRDYPDREAFDHDIADTLKNWGAEWVIMAGWMRQATNVLLQPFGTQVLNIHPSLLPAFPGIKAVERALHAGVKITGCTVHRVVLAVDSGPIIAQSAVPVWADDTVVTLHARIQQQEHDLYPPAILWAAVGNF</sequence>
<dbReference type="UniPathway" id="UPA00074">
    <property type="reaction ID" value="UER00126"/>
</dbReference>
<dbReference type="OrthoDB" id="9806170at2"/>
<dbReference type="PANTHER" id="PTHR43369:SF2">
    <property type="entry name" value="PHOSPHORIBOSYLGLYCINAMIDE FORMYLTRANSFERASE"/>
    <property type="match status" value="1"/>
</dbReference>
<name>A0A1J0A8S5_9CYAN</name>
<dbReference type="GO" id="GO:0006189">
    <property type="term" value="P:'de novo' IMP biosynthetic process"/>
    <property type="evidence" value="ECO:0007669"/>
    <property type="project" value="UniProtKB-UniRule"/>
</dbReference>
<dbReference type="RefSeq" id="WP_071453083.1">
    <property type="nucleotide sequence ID" value="NZ_CP017675.1"/>
</dbReference>
<dbReference type="STRING" id="1188229.GlitD10_0022"/>
<feature type="binding site" evidence="4">
    <location>
        <position position="123"/>
    </location>
    <ligand>
        <name>(6R)-10-formyltetrahydrofolate</name>
        <dbReference type="ChEBI" id="CHEBI:195366"/>
    </ligand>
</feature>
<dbReference type="InterPro" id="IPR002376">
    <property type="entry name" value="Formyl_transf_N"/>
</dbReference>
<dbReference type="Pfam" id="PF00551">
    <property type="entry name" value="Formyl_trans_N"/>
    <property type="match status" value="1"/>
</dbReference>
<reference evidence="6 7" key="1">
    <citation type="submission" date="2016-10" db="EMBL/GenBank/DDBJ databases">
        <title>Description of Gloeomargarita lithophora gen. nov., sp. nov., a thylakoid-bearing basal-branching cyanobacterium with intracellular carbonates, and proposal for Gloeomargaritales ord. nov.</title>
        <authorList>
            <person name="Moreira D."/>
            <person name="Tavera R."/>
            <person name="Benzerara K."/>
            <person name="Skouri-Panet F."/>
            <person name="Couradeau E."/>
            <person name="Gerard E."/>
            <person name="Loussert C."/>
            <person name="Novelo E."/>
            <person name="Zivanovic Y."/>
            <person name="Lopez-Garcia P."/>
        </authorList>
    </citation>
    <scope>NUCLEOTIDE SEQUENCE [LARGE SCALE GENOMIC DNA]</scope>
    <source>
        <strain evidence="6 7">D10</strain>
    </source>
</reference>
<dbReference type="InterPro" id="IPR004607">
    <property type="entry name" value="GART"/>
</dbReference>
<feature type="domain" description="Formyl transferase N-terminal" evidence="5">
    <location>
        <begin position="20"/>
        <end position="198"/>
    </location>
</feature>
<keyword evidence="7" id="KW-1185">Reference proteome</keyword>
<evidence type="ECO:0000313" key="6">
    <source>
        <dbReference type="EMBL" id="APB32323.1"/>
    </source>
</evidence>
<dbReference type="KEGG" id="glt:GlitD10_0022"/>
<evidence type="ECO:0000256" key="4">
    <source>
        <dbReference type="HAMAP-Rule" id="MF_01930"/>
    </source>
</evidence>
<feature type="binding site" evidence="4">
    <location>
        <position position="81"/>
    </location>
    <ligand>
        <name>(6R)-10-formyltetrahydrofolate</name>
        <dbReference type="ChEBI" id="CHEBI:195366"/>
    </ligand>
</feature>
<dbReference type="Gene3D" id="3.40.50.170">
    <property type="entry name" value="Formyl transferase, N-terminal domain"/>
    <property type="match status" value="1"/>
</dbReference>
<evidence type="ECO:0000256" key="3">
    <source>
        <dbReference type="ARBA" id="ARBA00022755"/>
    </source>
</evidence>